<keyword evidence="1" id="KW-0472">Membrane</keyword>
<accession>A0ABW9JFY8</accession>
<feature type="domain" description="DUF5808" evidence="2">
    <location>
        <begin position="25"/>
        <end position="47"/>
    </location>
</feature>
<proteinExistence type="predicted"/>
<dbReference type="Pfam" id="PF19124">
    <property type="entry name" value="DUF5808"/>
    <property type="match status" value="1"/>
</dbReference>
<feature type="transmembrane region" description="Helical" evidence="1">
    <location>
        <begin position="41"/>
        <end position="59"/>
    </location>
</feature>
<evidence type="ECO:0000313" key="4">
    <source>
        <dbReference type="Proteomes" id="UP001517367"/>
    </source>
</evidence>
<evidence type="ECO:0000313" key="3">
    <source>
        <dbReference type="EMBL" id="MFN0289872.1"/>
    </source>
</evidence>
<keyword evidence="1" id="KW-0812">Transmembrane</keyword>
<sequence length="62" mass="7597">MKDFQHEDPENWKWGIFYFNKRDYRLIVPKRNPIMGWTFNFAHPVGYIVIILILLLIIFQSI</sequence>
<keyword evidence="4" id="KW-1185">Reference proteome</keyword>
<keyword evidence="1" id="KW-1133">Transmembrane helix</keyword>
<protein>
    <submittedName>
        <fullName evidence="3">DUF5808 domain-containing protein</fullName>
    </submittedName>
</protein>
<evidence type="ECO:0000256" key="1">
    <source>
        <dbReference type="SAM" id="Phobius"/>
    </source>
</evidence>
<reference evidence="3 4" key="1">
    <citation type="submission" date="2024-12" db="EMBL/GenBank/DDBJ databases">
        <authorList>
            <person name="Hu S."/>
        </authorList>
    </citation>
    <scope>NUCLEOTIDE SEQUENCE [LARGE SCALE GENOMIC DNA]</scope>
    <source>
        <strain evidence="3 4">P-25</strain>
    </source>
</reference>
<name>A0ABW9JFY8_9SPHI</name>
<gene>
    <name evidence="3" type="ORF">E5L68_000630</name>
</gene>
<evidence type="ECO:0000259" key="2">
    <source>
        <dbReference type="Pfam" id="PF19124"/>
    </source>
</evidence>
<dbReference type="RefSeq" id="WP_138727479.1">
    <property type="nucleotide sequence ID" value="NZ_SRMP02000001.1"/>
</dbReference>
<organism evidence="3 4">
    <name type="scientific">Pedobacter helvus</name>
    <dbReference type="NCBI Taxonomy" id="2563444"/>
    <lineage>
        <taxon>Bacteria</taxon>
        <taxon>Pseudomonadati</taxon>
        <taxon>Bacteroidota</taxon>
        <taxon>Sphingobacteriia</taxon>
        <taxon>Sphingobacteriales</taxon>
        <taxon>Sphingobacteriaceae</taxon>
        <taxon>Pedobacter</taxon>
    </lineage>
</organism>
<dbReference type="Proteomes" id="UP001517367">
    <property type="component" value="Unassembled WGS sequence"/>
</dbReference>
<comment type="caution">
    <text evidence="3">The sequence shown here is derived from an EMBL/GenBank/DDBJ whole genome shotgun (WGS) entry which is preliminary data.</text>
</comment>
<dbReference type="InterPro" id="IPR043831">
    <property type="entry name" value="DUF5808"/>
</dbReference>
<dbReference type="EMBL" id="SRMP02000001">
    <property type="protein sequence ID" value="MFN0289872.1"/>
    <property type="molecule type" value="Genomic_DNA"/>
</dbReference>